<feature type="region of interest" description="Disordered" evidence="1">
    <location>
        <begin position="48"/>
        <end position="74"/>
    </location>
</feature>
<dbReference type="AlphaFoldDB" id="A0A8J5CKG2"/>
<reference evidence="2" key="1">
    <citation type="submission" date="2020-07" db="EMBL/GenBank/DDBJ databases">
        <title>The High-quality genome of the commercially important snow crab, Chionoecetes opilio.</title>
        <authorList>
            <person name="Jeong J.-H."/>
            <person name="Ryu S."/>
        </authorList>
    </citation>
    <scope>NUCLEOTIDE SEQUENCE</scope>
    <source>
        <strain evidence="2">MADBK_172401_WGS</strain>
        <tissue evidence="2">Digestive gland</tissue>
    </source>
</reference>
<evidence type="ECO:0000313" key="2">
    <source>
        <dbReference type="EMBL" id="KAG0714180.1"/>
    </source>
</evidence>
<evidence type="ECO:0000256" key="1">
    <source>
        <dbReference type="SAM" id="MobiDB-lite"/>
    </source>
</evidence>
<dbReference type="EMBL" id="JACEEZ010020737">
    <property type="protein sequence ID" value="KAG0714180.1"/>
    <property type="molecule type" value="Genomic_DNA"/>
</dbReference>
<keyword evidence="3" id="KW-1185">Reference proteome</keyword>
<feature type="compositionally biased region" description="Basic and acidic residues" evidence="1">
    <location>
        <begin position="48"/>
        <end position="61"/>
    </location>
</feature>
<comment type="caution">
    <text evidence="2">The sequence shown here is derived from an EMBL/GenBank/DDBJ whole genome shotgun (WGS) entry which is preliminary data.</text>
</comment>
<protein>
    <submittedName>
        <fullName evidence="2">Uncharacterized protein</fullName>
    </submittedName>
</protein>
<sequence length="121" mass="12820">MRLLEGLQSPSRSRCVLPQLPPGGASVFEGCWMATSSVWRLERLSPDVRHDSSVPPVDERGTVLPPPGRPSRAVKYDTAVTSGDRAMASARAAAAPGWHMAFAGSLPPRPGDSRVNEAVCG</sequence>
<accession>A0A8J5CKG2</accession>
<organism evidence="2 3">
    <name type="scientific">Chionoecetes opilio</name>
    <name type="common">Atlantic snow crab</name>
    <name type="synonym">Cancer opilio</name>
    <dbReference type="NCBI Taxonomy" id="41210"/>
    <lineage>
        <taxon>Eukaryota</taxon>
        <taxon>Metazoa</taxon>
        <taxon>Ecdysozoa</taxon>
        <taxon>Arthropoda</taxon>
        <taxon>Crustacea</taxon>
        <taxon>Multicrustacea</taxon>
        <taxon>Malacostraca</taxon>
        <taxon>Eumalacostraca</taxon>
        <taxon>Eucarida</taxon>
        <taxon>Decapoda</taxon>
        <taxon>Pleocyemata</taxon>
        <taxon>Brachyura</taxon>
        <taxon>Eubrachyura</taxon>
        <taxon>Majoidea</taxon>
        <taxon>Majidae</taxon>
        <taxon>Chionoecetes</taxon>
    </lineage>
</organism>
<gene>
    <name evidence="2" type="ORF">GWK47_014623</name>
</gene>
<dbReference type="Proteomes" id="UP000770661">
    <property type="component" value="Unassembled WGS sequence"/>
</dbReference>
<name>A0A8J5CKG2_CHIOP</name>
<proteinExistence type="predicted"/>
<evidence type="ECO:0000313" key="3">
    <source>
        <dbReference type="Proteomes" id="UP000770661"/>
    </source>
</evidence>